<organism evidence="1 2">
    <name type="scientific">Panagrolaimus sp. PS1159</name>
    <dbReference type="NCBI Taxonomy" id="55785"/>
    <lineage>
        <taxon>Eukaryota</taxon>
        <taxon>Metazoa</taxon>
        <taxon>Ecdysozoa</taxon>
        <taxon>Nematoda</taxon>
        <taxon>Chromadorea</taxon>
        <taxon>Rhabditida</taxon>
        <taxon>Tylenchina</taxon>
        <taxon>Panagrolaimomorpha</taxon>
        <taxon>Panagrolaimoidea</taxon>
        <taxon>Panagrolaimidae</taxon>
        <taxon>Panagrolaimus</taxon>
    </lineage>
</organism>
<dbReference type="Proteomes" id="UP000887580">
    <property type="component" value="Unplaced"/>
</dbReference>
<protein>
    <submittedName>
        <fullName evidence="2">Uncharacterized protein</fullName>
    </submittedName>
</protein>
<evidence type="ECO:0000313" key="2">
    <source>
        <dbReference type="WBParaSite" id="PS1159_v2.g15153.t1"/>
    </source>
</evidence>
<accession>A0AC35F9H8</accession>
<evidence type="ECO:0000313" key="1">
    <source>
        <dbReference type="Proteomes" id="UP000887580"/>
    </source>
</evidence>
<dbReference type="WBParaSite" id="PS1159_v2.g15153.t1">
    <property type="protein sequence ID" value="PS1159_v2.g15153.t1"/>
    <property type="gene ID" value="PS1159_v2.g15153"/>
</dbReference>
<proteinExistence type="predicted"/>
<reference evidence="2" key="1">
    <citation type="submission" date="2022-11" db="UniProtKB">
        <authorList>
            <consortium name="WormBaseParasite"/>
        </authorList>
    </citation>
    <scope>IDENTIFICATION</scope>
</reference>
<sequence length="156" mass="16990">MTSTTSGPSTTSESTTTTVSSTTPTSTTTPNPTTSKPRTTPKPIEQPDVPPPANEKTTTKKTENPDDKIKILTVEYKERAKSNIPYYLLGGGFLTFLICIIFICLIIKKVICFDNVNENNNEEFNAAVASKEKPTTITNEGKSAEPSSLKNKEKKS</sequence>
<name>A0AC35F9H8_9BILA</name>